<dbReference type="EMBL" id="JBHSBL010000001">
    <property type="protein sequence ID" value="MFC4063366.1"/>
    <property type="molecule type" value="Genomic_DNA"/>
</dbReference>
<feature type="transmembrane region" description="Helical" evidence="1">
    <location>
        <begin position="75"/>
        <end position="93"/>
    </location>
</feature>
<proteinExistence type="predicted"/>
<name>A0ABV8IH52_9ACTN</name>
<organism evidence="2 3">
    <name type="scientific">Actinoplanes subglobosus</name>
    <dbReference type="NCBI Taxonomy" id="1547892"/>
    <lineage>
        <taxon>Bacteria</taxon>
        <taxon>Bacillati</taxon>
        <taxon>Actinomycetota</taxon>
        <taxon>Actinomycetes</taxon>
        <taxon>Micromonosporales</taxon>
        <taxon>Micromonosporaceae</taxon>
        <taxon>Actinoplanes</taxon>
    </lineage>
</organism>
<feature type="transmembrane region" description="Helical" evidence="1">
    <location>
        <begin position="237"/>
        <end position="255"/>
    </location>
</feature>
<gene>
    <name evidence="2" type="ORF">ACFO0C_00360</name>
</gene>
<feature type="transmembrane region" description="Helical" evidence="1">
    <location>
        <begin position="23"/>
        <end position="43"/>
    </location>
</feature>
<feature type="transmembrane region" description="Helical" evidence="1">
    <location>
        <begin position="208"/>
        <end position="225"/>
    </location>
</feature>
<dbReference type="RefSeq" id="WP_378064365.1">
    <property type="nucleotide sequence ID" value="NZ_JBHSBL010000001.1"/>
</dbReference>
<keyword evidence="1" id="KW-1133">Transmembrane helix</keyword>
<dbReference type="Proteomes" id="UP001595867">
    <property type="component" value="Unassembled WGS sequence"/>
</dbReference>
<evidence type="ECO:0000313" key="2">
    <source>
        <dbReference type="EMBL" id="MFC4063366.1"/>
    </source>
</evidence>
<feature type="transmembrane region" description="Helical" evidence="1">
    <location>
        <begin position="186"/>
        <end position="203"/>
    </location>
</feature>
<sequence length="273" mass="29981">MDVLFDTVDRALESARRRWPRTLFVVGAVLWGLVTVAVVGVALLDSSPVAGVLLCVPPAALLAVVVARGITRLRWPVWPVGVALPVFLAGLVAPQAARFPEPFDWLVPIVVFVYAQIFLGTVAAGDELFRQRAGRTGKGRDRMSAIGRRRILQVKVLVATLVVLASSQLVVGDDYAGDNAVGRTSFEYAFLCLSVPMFVGVWWRKPALAWYAVVVLPVVFALSLLPRTPEARWEALLAQGWIVVAAAWQWSRAAVKPFWRHRRNLARPAAPPF</sequence>
<feature type="transmembrane region" description="Helical" evidence="1">
    <location>
        <begin position="105"/>
        <end position="129"/>
    </location>
</feature>
<comment type="caution">
    <text evidence="2">The sequence shown here is derived from an EMBL/GenBank/DDBJ whole genome shotgun (WGS) entry which is preliminary data.</text>
</comment>
<keyword evidence="1" id="KW-0472">Membrane</keyword>
<reference evidence="3" key="1">
    <citation type="journal article" date="2019" name="Int. J. Syst. Evol. Microbiol.">
        <title>The Global Catalogue of Microorganisms (GCM) 10K type strain sequencing project: providing services to taxonomists for standard genome sequencing and annotation.</title>
        <authorList>
            <consortium name="The Broad Institute Genomics Platform"/>
            <consortium name="The Broad Institute Genome Sequencing Center for Infectious Disease"/>
            <person name="Wu L."/>
            <person name="Ma J."/>
        </authorList>
    </citation>
    <scope>NUCLEOTIDE SEQUENCE [LARGE SCALE GENOMIC DNA]</scope>
    <source>
        <strain evidence="3">TBRC 5832</strain>
    </source>
</reference>
<protein>
    <submittedName>
        <fullName evidence="2">Uncharacterized protein</fullName>
    </submittedName>
</protein>
<feature type="transmembrane region" description="Helical" evidence="1">
    <location>
        <begin position="49"/>
        <end position="68"/>
    </location>
</feature>
<feature type="transmembrane region" description="Helical" evidence="1">
    <location>
        <begin position="150"/>
        <end position="171"/>
    </location>
</feature>
<keyword evidence="1" id="KW-0812">Transmembrane</keyword>
<accession>A0ABV8IH52</accession>
<evidence type="ECO:0000256" key="1">
    <source>
        <dbReference type="SAM" id="Phobius"/>
    </source>
</evidence>
<keyword evidence="3" id="KW-1185">Reference proteome</keyword>
<evidence type="ECO:0000313" key="3">
    <source>
        <dbReference type="Proteomes" id="UP001595867"/>
    </source>
</evidence>